<evidence type="ECO:0000313" key="2">
    <source>
        <dbReference type="Proteomes" id="UP000289784"/>
    </source>
</evidence>
<dbReference type="Proteomes" id="UP000289784">
    <property type="component" value="Unassembled WGS sequence"/>
</dbReference>
<dbReference type="EMBL" id="SAWZ01000004">
    <property type="protein sequence ID" value="RXR06208.1"/>
    <property type="molecule type" value="Genomic_DNA"/>
</dbReference>
<sequence>MSNQATASVSTRDPETYPLRFKQHNFEAHCYNTLDCHVLYNGANTTRTAVSRATPAPVGADYKQNWGGAPFIGIRNFPGPVEIQWKAKSGADLTAEVDLSEIFKNELVLHSTPLDEIPEKAFKGPAGEPLIIVEVNDRTVSVYMQMLIPTKSEQIPGNPNSHFRDDIVLAWSKTY</sequence>
<name>A0A4Q1JX01_9GAMM</name>
<organism evidence="1 2">
    <name type="scientific">Pseudoxanthomonas composti</name>
    <dbReference type="NCBI Taxonomy" id="2137479"/>
    <lineage>
        <taxon>Bacteria</taxon>
        <taxon>Pseudomonadati</taxon>
        <taxon>Pseudomonadota</taxon>
        <taxon>Gammaproteobacteria</taxon>
        <taxon>Lysobacterales</taxon>
        <taxon>Lysobacteraceae</taxon>
        <taxon>Pseudoxanthomonas</taxon>
    </lineage>
</organism>
<dbReference type="AlphaFoldDB" id="A0A4Q1JX01"/>
<comment type="caution">
    <text evidence="1">The sequence shown here is derived from an EMBL/GenBank/DDBJ whole genome shotgun (WGS) entry which is preliminary data.</text>
</comment>
<accession>A0A4Q1JX01</accession>
<gene>
    <name evidence="1" type="ORF">EPA99_09560</name>
</gene>
<reference evidence="1 2" key="1">
    <citation type="submission" date="2019-01" db="EMBL/GenBank/DDBJ databases">
        <title>Pseudoxanthomonas composti sp. nov., isolated from compost.</title>
        <authorList>
            <person name="Yang G."/>
        </authorList>
    </citation>
    <scope>NUCLEOTIDE SEQUENCE [LARGE SCALE GENOMIC DNA]</scope>
    <source>
        <strain evidence="1 2">GSS15</strain>
    </source>
</reference>
<protein>
    <submittedName>
        <fullName evidence="1">Uncharacterized protein</fullName>
    </submittedName>
</protein>
<dbReference type="OrthoDB" id="6002199at2"/>
<proteinExistence type="predicted"/>
<keyword evidence="2" id="KW-1185">Reference proteome</keyword>
<evidence type="ECO:0000313" key="1">
    <source>
        <dbReference type="EMBL" id="RXR06208.1"/>
    </source>
</evidence>